<reference evidence="3" key="1">
    <citation type="submission" date="2023-11" db="EMBL/GenBank/DDBJ databases">
        <authorList>
            <person name="De Vega J J."/>
            <person name="De Vega J J."/>
        </authorList>
    </citation>
    <scope>NUCLEOTIDE SEQUENCE</scope>
</reference>
<dbReference type="EMBL" id="CAVNYO010000117">
    <property type="protein sequence ID" value="CAK5267195.1"/>
    <property type="molecule type" value="Genomic_DNA"/>
</dbReference>
<dbReference type="Proteomes" id="UP001295794">
    <property type="component" value="Unassembled WGS sequence"/>
</dbReference>
<name>A0AAD2K1K9_9AGAR</name>
<keyword evidence="4" id="KW-1185">Reference proteome</keyword>
<proteinExistence type="predicted"/>
<protein>
    <submittedName>
        <fullName evidence="3">Uncharacterized protein</fullName>
    </submittedName>
</protein>
<sequence>MASTQARGTVTGTEFIGPASYYTRRVTDFVDGKDSAASYPNKGIRGRMTRTSVAKDRPRG</sequence>
<organism evidence="3 4">
    <name type="scientific">Mycena citricolor</name>
    <dbReference type="NCBI Taxonomy" id="2018698"/>
    <lineage>
        <taxon>Eukaryota</taxon>
        <taxon>Fungi</taxon>
        <taxon>Dikarya</taxon>
        <taxon>Basidiomycota</taxon>
        <taxon>Agaricomycotina</taxon>
        <taxon>Agaricomycetes</taxon>
        <taxon>Agaricomycetidae</taxon>
        <taxon>Agaricales</taxon>
        <taxon>Marasmiineae</taxon>
        <taxon>Mycenaceae</taxon>
        <taxon>Mycena</taxon>
    </lineage>
</organism>
<evidence type="ECO:0000313" key="2">
    <source>
        <dbReference type="EMBL" id="CAK5267195.1"/>
    </source>
</evidence>
<evidence type="ECO:0000256" key="1">
    <source>
        <dbReference type="SAM" id="MobiDB-lite"/>
    </source>
</evidence>
<comment type="caution">
    <text evidence="3">The sequence shown here is derived from an EMBL/GenBank/DDBJ whole genome shotgun (WGS) entry which is preliminary data.</text>
</comment>
<dbReference type="AlphaFoldDB" id="A0AAD2K1K9"/>
<evidence type="ECO:0000313" key="3">
    <source>
        <dbReference type="EMBL" id="CAK5273701.1"/>
    </source>
</evidence>
<gene>
    <name evidence="3" type="ORF">MYCIT1_LOCUS20341</name>
    <name evidence="2" type="ORF">MYCIT1_LOCUS9503</name>
</gene>
<evidence type="ECO:0000313" key="4">
    <source>
        <dbReference type="Proteomes" id="UP001295794"/>
    </source>
</evidence>
<dbReference type="EMBL" id="CAVNYO010000399">
    <property type="protein sequence ID" value="CAK5273701.1"/>
    <property type="molecule type" value="Genomic_DNA"/>
</dbReference>
<feature type="region of interest" description="Disordered" evidence="1">
    <location>
        <begin position="34"/>
        <end position="60"/>
    </location>
</feature>
<accession>A0AAD2K1K9</accession>